<organism evidence="1 2">
    <name type="scientific">Paeniglutamicibacter sulfureus</name>
    <dbReference type="NCBI Taxonomy" id="43666"/>
    <lineage>
        <taxon>Bacteria</taxon>
        <taxon>Bacillati</taxon>
        <taxon>Actinomycetota</taxon>
        <taxon>Actinomycetes</taxon>
        <taxon>Micrococcales</taxon>
        <taxon>Micrococcaceae</taxon>
        <taxon>Paeniglutamicibacter</taxon>
    </lineage>
</organism>
<proteinExistence type="predicted"/>
<reference evidence="1 2" key="1">
    <citation type="submission" date="2023-07" db="EMBL/GenBank/DDBJ databases">
        <title>Sequencing the genomes of 1000 actinobacteria strains.</title>
        <authorList>
            <person name="Klenk H.-P."/>
        </authorList>
    </citation>
    <scope>NUCLEOTIDE SEQUENCE [LARGE SCALE GENOMIC DNA]</scope>
    <source>
        <strain evidence="1 2">DSM 20167</strain>
    </source>
</reference>
<dbReference type="InterPro" id="IPR058595">
    <property type="entry name" value="Avidin-like"/>
</dbReference>
<protein>
    <recommendedName>
        <fullName evidence="3">N-acetylglutamate synthase</fullName>
    </recommendedName>
</protein>
<accession>A0ABU2BGJ8</accession>
<keyword evidence="2" id="KW-1185">Reference proteome</keyword>
<name>A0ABU2BGJ8_9MICC</name>
<evidence type="ECO:0008006" key="3">
    <source>
        <dbReference type="Google" id="ProtNLM"/>
    </source>
</evidence>
<evidence type="ECO:0000313" key="2">
    <source>
        <dbReference type="Proteomes" id="UP001183817"/>
    </source>
</evidence>
<gene>
    <name evidence="1" type="ORF">J2S64_001429</name>
</gene>
<dbReference type="Proteomes" id="UP001183817">
    <property type="component" value="Unassembled WGS sequence"/>
</dbReference>
<dbReference type="Pfam" id="PF26421">
    <property type="entry name" value="Avidin_like"/>
    <property type="match status" value="1"/>
</dbReference>
<sequence length="122" mass="13457">MSTETAPQADTVSLDGRVFCGVENSATGEVGQSTTFTYHQDHEVVWAEYSGGAVVRGYLVGTRNADKLNFRYVHLGANKETSTGVCESVIEVLDDGRVRFHESWAWESRPETGNSIVEELKQ</sequence>
<comment type="caution">
    <text evidence="1">The sequence shown here is derived from an EMBL/GenBank/DDBJ whole genome shotgun (WGS) entry which is preliminary data.</text>
</comment>
<dbReference type="EMBL" id="JAVDYI010000001">
    <property type="protein sequence ID" value="MDR7357738.1"/>
    <property type="molecule type" value="Genomic_DNA"/>
</dbReference>
<evidence type="ECO:0000313" key="1">
    <source>
        <dbReference type="EMBL" id="MDR7357738.1"/>
    </source>
</evidence>
<dbReference type="RefSeq" id="WP_264268441.1">
    <property type="nucleotide sequence ID" value="NZ_BAAAWO010000001.1"/>
</dbReference>